<feature type="compositionally biased region" description="Low complexity" evidence="1">
    <location>
        <begin position="526"/>
        <end position="538"/>
    </location>
</feature>
<evidence type="ECO:0000256" key="2">
    <source>
        <dbReference type="SAM" id="SignalP"/>
    </source>
</evidence>
<evidence type="ECO:0000259" key="3">
    <source>
        <dbReference type="Pfam" id="PF07705"/>
    </source>
</evidence>
<dbReference type="RefSeq" id="WP_189031112.1">
    <property type="nucleotide sequence ID" value="NZ_BMKR01000040.1"/>
</dbReference>
<feature type="domain" description="CARDB" evidence="3">
    <location>
        <begin position="431"/>
        <end position="528"/>
    </location>
</feature>
<keyword evidence="2" id="KW-0732">Signal</keyword>
<comment type="caution">
    <text evidence="4">The sequence shown here is derived from an EMBL/GenBank/DDBJ whole genome shotgun (WGS) entry which is preliminary data.</text>
</comment>
<evidence type="ECO:0000313" key="5">
    <source>
        <dbReference type="Proteomes" id="UP000637643"/>
    </source>
</evidence>
<dbReference type="Proteomes" id="UP000637643">
    <property type="component" value="Unassembled WGS sequence"/>
</dbReference>
<feature type="region of interest" description="Disordered" evidence="1">
    <location>
        <begin position="513"/>
        <end position="547"/>
    </location>
</feature>
<name>A0A917FT48_9BACL</name>
<dbReference type="Pfam" id="PF07705">
    <property type="entry name" value="CARDB"/>
    <property type="match status" value="1"/>
</dbReference>
<proteinExistence type="predicted"/>
<dbReference type="Gene3D" id="2.60.40.10">
    <property type="entry name" value="Immunoglobulins"/>
    <property type="match status" value="1"/>
</dbReference>
<sequence>MIKKKWMFPLAFVLSLLINSIASAATEPMLKQYTGWSYGDNYGKFSGYVPALEKQVEANPWQLAQWAGMFTFADKNTRVVPNYDVFNVKKKPEDDKFDKENGFGLVYKSTESLGVLFDSIWAGQTGITTKQREHFRKQFSESANDPIFKKGHDFYYTLEEFHPFLRTSGIVQRMGIKFNKAQKVNENSYRALYDVSAWPELKVTTGNTLTINYLSYGFTERDIRIVATAKGKFPDFTNAVSLTEGKLIHTSKEKQAGTVQVLAKDLVKTLGKDVDIILEDGYGRTVIQSITLPDDQTLDFVPTKLTFTKNGQLWVKIRYDGNDVISSDYIHKNGIPNIAGIKIGGALTNEFTMGSRFTDISQTLVKGTIFNVYLGKINVGTKPGKYYIKATTLINNPNHQERALESPAAAYTNNEIKGEWMIEVEEPKNDMVALSVTTSPDSITKGGQTVITAKVKNDGTNGQNDVLIRFFDNTKKIYETRKTFEAGQTLTIGSFKWTGSSTGIHNITVSVDPEKEKPDKNRSNNVATTGCSVSSSASGSGGECNNPEAKGEWSISYPVITGYPTKTYEHYYTNTEGVRNWYTISYTDYNDPIWENRNVQYKENLTISAEVNTKQGIATDLKRPKESDRESRGSWEIIPYAKKNGKNANEITRAGYGIELKVKTDYFTDWESKVPNGLEGTAYPIGGTYYGPEAVYATFYTPNGKMERQVKLERTSGDRNNATWELPLQTITSDSGKAYQSRKYMTSVNAADGYYRIKLSTGPSGMNGLVACVTKQVQILGSVYDDVQNLRRVN</sequence>
<evidence type="ECO:0000313" key="4">
    <source>
        <dbReference type="EMBL" id="GGG06104.1"/>
    </source>
</evidence>
<keyword evidence="5" id="KW-1185">Reference proteome</keyword>
<dbReference type="InterPro" id="IPR011635">
    <property type="entry name" value="CARDB"/>
</dbReference>
<protein>
    <recommendedName>
        <fullName evidence="3">CARDB domain-containing protein</fullName>
    </recommendedName>
</protein>
<reference evidence="4" key="1">
    <citation type="journal article" date="2014" name="Int. J. Syst. Evol. Microbiol.">
        <title>Complete genome sequence of Corynebacterium casei LMG S-19264T (=DSM 44701T), isolated from a smear-ripened cheese.</title>
        <authorList>
            <consortium name="US DOE Joint Genome Institute (JGI-PGF)"/>
            <person name="Walter F."/>
            <person name="Albersmeier A."/>
            <person name="Kalinowski J."/>
            <person name="Ruckert C."/>
        </authorList>
    </citation>
    <scope>NUCLEOTIDE SEQUENCE</scope>
    <source>
        <strain evidence="4">CGMCC 1.16134</strain>
    </source>
</reference>
<accession>A0A917FT48</accession>
<organism evidence="4 5">
    <name type="scientific">Paenibacillus albidus</name>
    <dbReference type="NCBI Taxonomy" id="2041023"/>
    <lineage>
        <taxon>Bacteria</taxon>
        <taxon>Bacillati</taxon>
        <taxon>Bacillota</taxon>
        <taxon>Bacilli</taxon>
        <taxon>Bacillales</taxon>
        <taxon>Paenibacillaceae</taxon>
        <taxon>Paenibacillus</taxon>
    </lineage>
</organism>
<dbReference type="EMBL" id="BMKR01000040">
    <property type="protein sequence ID" value="GGG06104.1"/>
    <property type="molecule type" value="Genomic_DNA"/>
</dbReference>
<evidence type="ECO:0000256" key="1">
    <source>
        <dbReference type="SAM" id="MobiDB-lite"/>
    </source>
</evidence>
<reference evidence="4" key="2">
    <citation type="submission" date="2020-09" db="EMBL/GenBank/DDBJ databases">
        <authorList>
            <person name="Sun Q."/>
            <person name="Zhou Y."/>
        </authorList>
    </citation>
    <scope>NUCLEOTIDE SEQUENCE</scope>
    <source>
        <strain evidence="4">CGMCC 1.16134</strain>
    </source>
</reference>
<gene>
    <name evidence="4" type="ORF">GCM10010912_58430</name>
</gene>
<feature type="chain" id="PRO_5036942139" description="CARDB domain-containing protein" evidence="2">
    <location>
        <begin position="25"/>
        <end position="794"/>
    </location>
</feature>
<dbReference type="InterPro" id="IPR013783">
    <property type="entry name" value="Ig-like_fold"/>
</dbReference>
<feature type="compositionally biased region" description="Basic and acidic residues" evidence="1">
    <location>
        <begin position="513"/>
        <end position="522"/>
    </location>
</feature>
<dbReference type="AlphaFoldDB" id="A0A917FT48"/>
<feature type="signal peptide" evidence="2">
    <location>
        <begin position="1"/>
        <end position="24"/>
    </location>
</feature>